<reference evidence="2" key="1">
    <citation type="journal article" date="2019" name="Int. J. Syst. Evol. Microbiol.">
        <title>The Global Catalogue of Microorganisms (GCM) 10K type strain sequencing project: providing services to taxonomists for standard genome sequencing and annotation.</title>
        <authorList>
            <consortium name="The Broad Institute Genomics Platform"/>
            <consortium name="The Broad Institute Genome Sequencing Center for Infectious Disease"/>
            <person name="Wu L."/>
            <person name="Ma J."/>
        </authorList>
    </citation>
    <scope>NUCLEOTIDE SEQUENCE [LARGE SCALE GENOMIC DNA]</scope>
    <source>
        <strain evidence="2">JCM 17106</strain>
    </source>
</reference>
<evidence type="ECO:0000313" key="1">
    <source>
        <dbReference type="EMBL" id="GAA3514698.1"/>
    </source>
</evidence>
<evidence type="ECO:0008006" key="3">
    <source>
        <dbReference type="Google" id="ProtNLM"/>
    </source>
</evidence>
<dbReference type="EMBL" id="BAABCW010000013">
    <property type="protein sequence ID" value="GAA3514698.1"/>
    <property type="molecule type" value="Genomic_DNA"/>
</dbReference>
<proteinExistence type="predicted"/>
<dbReference type="Proteomes" id="UP001500459">
    <property type="component" value="Unassembled WGS sequence"/>
</dbReference>
<comment type="caution">
    <text evidence="1">The sequence shown here is derived from an EMBL/GenBank/DDBJ whole genome shotgun (WGS) entry which is preliminary data.</text>
</comment>
<sequence>MKGVCKLCKLEKELIKKSHIIPDFLYRNSGMFDEKHRLRSISKQDLLKGKKPKLRQTGINDKNILCANCDNVVIGQYEKYASESFYNKTLNLNNLSDCKNLKEGNINFNICSNIDFKKYRLFLLSILFRASISKNSFFNEVKLSNANLENLRKMLFNDDPGNYKDFPFVLFSLNKLDLVSNDLIINPMRIEMDGMVEYNFVFAGILYKFYEGKNLDTTKFDILLMKPDNDQLTIIQMEEDTGKEQFNKLIGEN</sequence>
<keyword evidence="2" id="KW-1185">Reference proteome</keyword>
<evidence type="ECO:0000313" key="2">
    <source>
        <dbReference type="Proteomes" id="UP001500459"/>
    </source>
</evidence>
<name>A0ABP6USH8_9FLAO</name>
<organism evidence="1 2">
    <name type="scientific">Aquimarina addita</name>
    <dbReference type="NCBI Taxonomy" id="870485"/>
    <lineage>
        <taxon>Bacteria</taxon>
        <taxon>Pseudomonadati</taxon>
        <taxon>Bacteroidota</taxon>
        <taxon>Flavobacteriia</taxon>
        <taxon>Flavobacteriales</taxon>
        <taxon>Flavobacteriaceae</taxon>
        <taxon>Aquimarina</taxon>
    </lineage>
</organism>
<protein>
    <recommendedName>
        <fullName evidence="3">HNH endonuclease</fullName>
    </recommendedName>
</protein>
<gene>
    <name evidence="1" type="ORF">GCM10022393_30820</name>
</gene>
<accession>A0ABP6USH8</accession>